<dbReference type="PANTHER" id="PTHR42693">
    <property type="entry name" value="ARYLSULFATASE FAMILY MEMBER"/>
    <property type="match status" value="1"/>
</dbReference>
<name>A0A399EK88_9DEIN</name>
<dbReference type="PANTHER" id="PTHR42693:SF33">
    <property type="entry name" value="ARYLSULFATASE"/>
    <property type="match status" value="1"/>
</dbReference>
<dbReference type="GO" id="GO:0047753">
    <property type="term" value="F:choline-sulfatase activity"/>
    <property type="evidence" value="ECO:0007669"/>
    <property type="project" value="UniProtKB-EC"/>
</dbReference>
<keyword evidence="4" id="KW-1185">Reference proteome</keyword>
<evidence type="ECO:0000313" key="3">
    <source>
        <dbReference type="EMBL" id="RIH85134.1"/>
    </source>
</evidence>
<dbReference type="AlphaFoldDB" id="A0A399EK88"/>
<dbReference type="SUPFAM" id="SSF53649">
    <property type="entry name" value="Alkaline phosphatase-like"/>
    <property type="match status" value="1"/>
</dbReference>
<evidence type="ECO:0000313" key="4">
    <source>
        <dbReference type="Proteomes" id="UP000265715"/>
    </source>
</evidence>
<sequence>MADKLSVIVIQLDSLNRHFLGAYGNGWVHTPSLSRFAERAVAFEQHYTGSLPCMPARREIWAGVEEFWWRGWGPLEPWDRPLAFLAGQKGIVTQLVTDHYHFFEWGAHSYSYDFGGYEFVRGHEHDNWVTEPVAEVPPWARRMVEVQGEGGLTYLRNVAHLRGEADFFGPRVMASTADWLERNHAHEQFYLHVDCFDVHEPFHVPEPYRSMYTGLPPEGRNPWPRYGRTDDPAMGLTPEDVAWVRAQFAGKLTMVDAWLGRVLDALERHRLWERTCVIVTTDHGHYLGEHGRIGKPGSPLWHTLCHIPLLVWHPGAQPRRVKAVTQTIDLYATVLELLGLEAPEGTHSHSFVPVLGGKDRHRDFAVYGYNNQRVGLSTPEWTLLRDHDPAAAPAYVYSHQVGQLNQRSAGARHRRDFELAGLEAGPFLPGVSTPVWRMPSGAWDVLNLHPPRPDLLYHNPTDPEQEHDLAPERPERVAELEALLRGHMRRLRAPEEQYARLRL</sequence>
<dbReference type="InterPro" id="IPR050738">
    <property type="entry name" value="Sulfatase"/>
</dbReference>
<dbReference type="OrthoDB" id="9762324at2"/>
<dbReference type="RefSeq" id="WP_119314904.1">
    <property type="nucleotide sequence ID" value="NZ_QXDL01000063.1"/>
</dbReference>
<comment type="caution">
    <text evidence="3">The sequence shown here is derived from an EMBL/GenBank/DDBJ whole genome shotgun (WGS) entry which is preliminary data.</text>
</comment>
<dbReference type="InterPro" id="IPR000917">
    <property type="entry name" value="Sulfatase_N"/>
</dbReference>
<reference evidence="3 4" key="1">
    <citation type="submission" date="2018-08" db="EMBL/GenBank/DDBJ databases">
        <title>Meiothermus terrae DSM 26712 genome sequencing project.</title>
        <authorList>
            <person name="Da Costa M.S."/>
            <person name="Albuquerque L."/>
            <person name="Raposo P."/>
            <person name="Froufe H.J.C."/>
            <person name="Barroso C.S."/>
            <person name="Egas C."/>
        </authorList>
    </citation>
    <scope>NUCLEOTIDE SEQUENCE [LARGE SCALE GENOMIC DNA]</scope>
    <source>
        <strain evidence="3 4">DSM 26712</strain>
    </source>
</reference>
<keyword evidence="3" id="KW-0378">Hydrolase</keyword>
<dbReference type="EC" id="3.1.6.6" evidence="3"/>
<evidence type="ECO:0000259" key="2">
    <source>
        <dbReference type="Pfam" id="PF00884"/>
    </source>
</evidence>
<dbReference type="CDD" id="cd16148">
    <property type="entry name" value="sulfatase_like"/>
    <property type="match status" value="1"/>
</dbReference>
<dbReference type="EMBL" id="QXDL01000063">
    <property type="protein sequence ID" value="RIH85134.1"/>
    <property type="molecule type" value="Genomic_DNA"/>
</dbReference>
<dbReference type="InterPro" id="IPR017850">
    <property type="entry name" value="Alkaline_phosphatase_core_sf"/>
</dbReference>
<gene>
    <name evidence="3" type="primary">betC_2</name>
    <name evidence="3" type="ORF">Mterra_01789</name>
</gene>
<feature type="domain" description="Sulfatase N-terminal" evidence="2">
    <location>
        <begin position="7"/>
        <end position="339"/>
    </location>
</feature>
<accession>A0A399EK88</accession>
<protein>
    <submittedName>
        <fullName evidence="3">Choline-sulfatase</fullName>
        <ecNumber evidence="3">3.1.6.6</ecNumber>
    </submittedName>
</protein>
<dbReference type="Proteomes" id="UP000265715">
    <property type="component" value="Unassembled WGS sequence"/>
</dbReference>
<dbReference type="Gene3D" id="3.40.720.10">
    <property type="entry name" value="Alkaline Phosphatase, subunit A"/>
    <property type="match status" value="1"/>
</dbReference>
<organism evidence="3 4">
    <name type="scientific">Calidithermus terrae</name>
    <dbReference type="NCBI Taxonomy" id="1408545"/>
    <lineage>
        <taxon>Bacteria</taxon>
        <taxon>Thermotogati</taxon>
        <taxon>Deinococcota</taxon>
        <taxon>Deinococci</taxon>
        <taxon>Thermales</taxon>
        <taxon>Thermaceae</taxon>
        <taxon>Calidithermus</taxon>
    </lineage>
</organism>
<proteinExistence type="inferred from homology"/>
<dbReference type="GO" id="GO:0004065">
    <property type="term" value="F:arylsulfatase activity"/>
    <property type="evidence" value="ECO:0007669"/>
    <property type="project" value="TreeGrafter"/>
</dbReference>
<evidence type="ECO:0000256" key="1">
    <source>
        <dbReference type="ARBA" id="ARBA00008779"/>
    </source>
</evidence>
<comment type="similarity">
    <text evidence="1">Belongs to the sulfatase family.</text>
</comment>
<dbReference type="Pfam" id="PF00884">
    <property type="entry name" value="Sulfatase"/>
    <property type="match status" value="1"/>
</dbReference>